<dbReference type="RefSeq" id="WP_205178154.1">
    <property type="nucleotide sequence ID" value="NZ_JAFBFH010000002.1"/>
</dbReference>
<evidence type="ECO:0000256" key="2">
    <source>
        <dbReference type="ARBA" id="ARBA00022475"/>
    </source>
</evidence>
<dbReference type="Proteomes" id="UP000823485">
    <property type="component" value="Unassembled WGS sequence"/>
</dbReference>
<evidence type="ECO:0000256" key="1">
    <source>
        <dbReference type="ARBA" id="ARBA00004651"/>
    </source>
</evidence>
<comment type="caution">
    <text evidence="9">The sequence shown here is derived from an EMBL/GenBank/DDBJ whole genome shotgun (WGS) entry which is preliminary data.</text>
</comment>
<evidence type="ECO:0000256" key="7">
    <source>
        <dbReference type="SAM" id="Phobius"/>
    </source>
</evidence>
<name>A0ABS2R442_9BACI</name>
<keyword evidence="2" id="KW-1003">Cell membrane</keyword>
<feature type="transmembrane region" description="Helical" evidence="7">
    <location>
        <begin position="434"/>
        <end position="455"/>
    </location>
</feature>
<dbReference type="PANTHER" id="PTHR30572">
    <property type="entry name" value="MEMBRANE COMPONENT OF TRANSPORTER-RELATED"/>
    <property type="match status" value="1"/>
</dbReference>
<evidence type="ECO:0000256" key="3">
    <source>
        <dbReference type="ARBA" id="ARBA00022692"/>
    </source>
</evidence>
<evidence type="ECO:0000256" key="6">
    <source>
        <dbReference type="ARBA" id="ARBA00038076"/>
    </source>
</evidence>
<dbReference type="PANTHER" id="PTHR30572:SF4">
    <property type="entry name" value="ABC TRANSPORTER PERMEASE YTRF"/>
    <property type="match status" value="1"/>
</dbReference>
<dbReference type="Pfam" id="PF02687">
    <property type="entry name" value="FtsX"/>
    <property type="match status" value="2"/>
</dbReference>
<comment type="subcellular location">
    <subcellularLocation>
        <location evidence="1">Cell membrane</location>
        <topology evidence="1">Multi-pass membrane protein</topology>
    </subcellularLocation>
</comment>
<feature type="transmembrane region" description="Helical" evidence="7">
    <location>
        <begin position="758"/>
        <end position="781"/>
    </location>
</feature>
<organism evidence="9 10">
    <name type="scientific">Siminovitchia thermophila</name>
    <dbReference type="NCBI Taxonomy" id="1245522"/>
    <lineage>
        <taxon>Bacteria</taxon>
        <taxon>Bacillati</taxon>
        <taxon>Bacillota</taxon>
        <taxon>Bacilli</taxon>
        <taxon>Bacillales</taxon>
        <taxon>Bacillaceae</taxon>
        <taxon>Siminovitchia</taxon>
    </lineage>
</organism>
<evidence type="ECO:0000256" key="4">
    <source>
        <dbReference type="ARBA" id="ARBA00022989"/>
    </source>
</evidence>
<reference evidence="9 10" key="1">
    <citation type="submission" date="2021-01" db="EMBL/GenBank/DDBJ databases">
        <title>Genomic Encyclopedia of Type Strains, Phase IV (KMG-IV): sequencing the most valuable type-strain genomes for metagenomic binning, comparative biology and taxonomic classification.</title>
        <authorList>
            <person name="Goeker M."/>
        </authorList>
    </citation>
    <scope>NUCLEOTIDE SEQUENCE [LARGE SCALE GENOMIC DNA]</scope>
    <source>
        <strain evidence="9 10">DSM 105453</strain>
    </source>
</reference>
<evidence type="ECO:0000313" key="10">
    <source>
        <dbReference type="Proteomes" id="UP000823485"/>
    </source>
</evidence>
<feature type="domain" description="ABC3 transporter permease C-terminal" evidence="8">
    <location>
        <begin position="271"/>
        <end position="392"/>
    </location>
</feature>
<comment type="similarity">
    <text evidence="6">Belongs to the ABC-4 integral membrane protein family.</text>
</comment>
<feature type="transmembrane region" description="Helical" evidence="7">
    <location>
        <begin position="801"/>
        <end position="827"/>
    </location>
</feature>
<sequence>MIRTKNRKTVIHTAKKSMRANRKRNIIIACAIVLTTLLITAVFTAGFSINKSIEWAQMKTVGGDAHASFQYLTPDEAEKIAQHPSIKEYGKRVVVGEVMNKRLKEKRVEVLQADEQVAKHFFIDLIKGELPKREQEIVLNTWTLDLLGIPHKIGEKMRLDLDINGEKVSKDFILSGYYKADQHVAMAGLAFVSQDFIKSNLNQIDPQETRKTGTYTNTTTVDVMFHNAWGLEKKAKKVMADTGVDANYGVNWAYSSTTLSENIQMLIPLLVLVLIIMLSGYLLIYNIFHIAVVQDIKFYGLLKTIGTTPKQLKKIISIQANRLYIIALPIGLALGYGVGMWVTSMASTTLSGINDSVIYSVHPIIFVGAALFSYVTVRVAASKPGKMAAKISPVEAVKFSGVTKIGKKKTKRSVHGATLTKMAMGNLLRQKKKLFLMLASVSLSIVLFSIVYTVISSINVNKYLNSFISGDFVVMETQDGSTNIEGGDPLTEEVAEELRAIDGVKNVDHVYFIETYMKMNETIKNFLKPLAASEDPDQPIYRSVLENGKISTELFGISRGWYDVLQENDIVAGTFNPEKFASGQYVLVTQAFLAEEGDLPTYFTPGDRIHIDTLGKSYEVMAVGKLDAFYAAGTKSYVPAGIKIYLPAAELKDTDSDAQILSLTLHVEPEAKDHAELAAQAITDSSGGLILKSRDDYKEELSGFIRVFKSIGYGLSFIIAFIGVMNYINTMITGILSRRNELAVLESIGMTKKQLKKLLFYEGLLSVMLTGTIVLTAGLYITYAVGKGITESMDFTEFQMSIWPTSLAILLLMTISITITWVAYSLLSKDTIIERLREVE</sequence>
<evidence type="ECO:0000256" key="5">
    <source>
        <dbReference type="ARBA" id="ARBA00023136"/>
    </source>
</evidence>
<gene>
    <name evidence="9" type="ORF">JOC94_000369</name>
</gene>
<keyword evidence="5 7" id="KW-0472">Membrane</keyword>
<proteinExistence type="inferred from homology"/>
<feature type="transmembrane region" description="Helical" evidence="7">
    <location>
        <begin position="356"/>
        <end position="377"/>
    </location>
</feature>
<feature type="domain" description="ABC3 transporter permease C-terminal" evidence="8">
    <location>
        <begin position="715"/>
        <end position="830"/>
    </location>
</feature>
<keyword evidence="10" id="KW-1185">Reference proteome</keyword>
<dbReference type="InterPro" id="IPR050250">
    <property type="entry name" value="Macrolide_Exporter_MacB"/>
</dbReference>
<accession>A0ABS2R442</accession>
<keyword evidence="4 7" id="KW-1133">Transmembrane helix</keyword>
<keyword evidence="3 7" id="KW-0812">Transmembrane</keyword>
<feature type="transmembrane region" description="Helical" evidence="7">
    <location>
        <begin position="711"/>
        <end position="737"/>
    </location>
</feature>
<evidence type="ECO:0000313" key="9">
    <source>
        <dbReference type="EMBL" id="MBM7713401.1"/>
    </source>
</evidence>
<feature type="transmembrane region" description="Helical" evidence="7">
    <location>
        <begin position="323"/>
        <end position="344"/>
    </location>
</feature>
<dbReference type="InterPro" id="IPR003838">
    <property type="entry name" value="ABC3_permease_C"/>
</dbReference>
<dbReference type="EMBL" id="JAFBFH010000002">
    <property type="protein sequence ID" value="MBM7713401.1"/>
    <property type="molecule type" value="Genomic_DNA"/>
</dbReference>
<evidence type="ECO:0000259" key="8">
    <source>
        <dbReference type="Pfam" id="PF02687"/>
    </source>
</evidence>
<protein>
    <submittedName>
        <fullName evidence="9">ABC transport system permease protein</fullName>
    </submittedName>
</protein>
<feature type="transmembrane region" description="Helical" evidence="7">
    <location>
        <begin position="265"/>
        <end position="288"/>
    </location>
</feature>